<evidence type="ECO:0000259" key="3">
    <source>
        <dbReference type="PROSITE" id="PS50853"/>
    </source>
</evidence>
<keyword evidence="2" id="KW-0732">Signal</keyword>
<dbReference type="InterPro" id="IPR050991">
    <property type="entry name" value="ECM_Regulatory_Proteins"/>
</dbReference>
<dbReference type="Pfam" id="PF17161">
    <property type="entry name" value="DUF5123"/>
    <property type="match status" value="1"/>
</dbReference>
<evidence type="ECO:0000313" key="5">
    <source>
        <dbReference type="Proteomes" id="UP000196587"/>
    </source>
</evidence>
<evidence type="ECO:0000256" key="2">
    <source>
        <dbReference type="SAM" id="SignalP"/>
    </source>
</evidence>
<dbReference type="InterPro" id="IPR003961">
    <property type="entry name" value="FN3_dom"/>
</dbReference>
<dbReference type="Gene3D" id="2.60.40.10">
    <property type="entry name" value="Immunoglobulins"/>
    <property type="match status" value="1"/>
</dbReference>
<comment type="caution">
    <text evidence="4">The sequence shown here is derived from an EMBL/GenBank/DDBJ whole genome shotgun (WGS) entry which is preliminary data.</text>
</comment>
<dbReference type="InterPro" id="IPR013783">
    <property type="entry name" value="Ig-like_fold"/>
</dbReference>
<feature type="signal peptide" evidence="2">
    <location>
        <begin position="1"/>
        <end position="29"/>
    </location>
</feature>
<dbReference type="InterPro" id="IPR036116">
    <property type="entry name" value="FN3_sf"/>
</dbReference>
<dbReference type="AlphaFoldDB" id="A0A1Y4JTW9"/>
<proteinExistence type="predicted"/>
<evidence type="ECO:0000256" key="1">
    <source>
        <dbReference type="ARBA" id="ARBA00022737"/>
    </source>
</evidence>
<dbReference type="PROSITE" id="PS51257">
    <property type="entry name" value="PROKAR_LIPOPROTEIN"/>
    <property type="match status" value="1"/>
</dbReference>
<dbReference type="PANTHER" id="PTHR46708:SF2">
    <property type="entry name" value="FIBRONECTIN TYPE-III DOMAIN-CONTAINING PROTEIN"/>
    <property type="match status" value="1"/>
</dbReference>
<keyword evidence="1" id="KW-0677">Repeat</keyword>
<organism evidence="4 5">
    <name type="scientific">Bacteroides clarus</name>
    <dbReference type="NCBI Taxonomy" id="626929"/>
    <lineage>
        <taxon>Bacteria</taxon>
        <taxon>Pseudomonadati</taxon>
        <taxon>Bacteroidota</taxon>
        <taxon>Bacteroidia</taxon>
        <taxon>Bacteroidales</taxon>
        <taxon>Bacteroidaceae</taxon>
        <taxon>Bacteroides</taxon>
    </lineage>
</organism>
<dbReference type="SMART" id="SM00060">
    <property type="entry name" value="FN3"/>
    <property type="match status" value="2"/>
</dbReference>
<protein>
    <recommendedName>
        <fullName evidence="3">Fibronectin type-III domain-containing protein</fullName>
    </recommendedName>
</protein>
<feature type="chain" id="PRO_5013254989" description="Fibronectin type-III domain-containing protein" evidence="2">
    <location>
        <begin position="30"/>
        <end position="640"/>
    </location>
</feature>
<dbReference type="Proteomes" id="UP000196587">
    <property type="component" value="Unassembled WGS sequence"/>
</dbReference>
<name>A0A1Y4JTW9_9BACE</name>
<evidence type="ECO:0000313" key="4">
    <source>
        <dbReference type="EMBL" id="OUP35914.1"/>
    </source>
</evidence>
<accession>A0A1Y4JTW9</accession>
<reference evidence="5" key="1">
    <citation type="submission" date="2017-04" db="EMBL/GenBank/DDBJ databases">
        <title>Function of individual gut microbiota members based on whole genome sequencing of pure cultures obtained from chicken caecum.</title>
        <authorList>
            <person name="Medvecky M."/>
            <person name="Cejkova D."/>
            <person name="Polansky O."/>
            <person name="Karasova D."/>
            <person name="Kubasova T."/>
            <person name="Cizek A."/>
            <person name="Rychlik I."/>
        </authorList>
    </citation>
    <scope>NUCLEOTIDE SEQUENCE [LARGE SCALE GENOMIC DNA]</scope>
    <source>
        <strain evidence="5">An189</strain>
    </source>
</reference>
<dbReference type="Pfam" id="PF00041">
    <property type="entry name" value="fn3"/>
    <property type="match status" value="1"/>
</dbReference>
<dbReference type="PANTHER" id="PTHR46708">
    <property type="entry name" value="TENASCIN"/>
    <property type="match status" value="1"/>
</dbReference>
<dbReference type="CDD" id="cd00063">
    <property type="entry name" value="FN3"/>
    <property type="match status" value="2"/>
</dbReference>
<gene>
    <name evidence="4" type="ORF">B5F24_03480</name>
</gene>
<dbReference type="SUPFAM" id="SSF49265">
    <property type="entry name" value="Fibronectin type III"/>
    <property type="match status" value="1"/>
</dbReference>
<sequence length="640" mass="70066">MRNIMRDFRYIIGLGALLLSAVLSTSSCTDGNDWEADSAYARLFGTKTSSFTVTPAEDIAQAEVSWQGTPETKNYIIEISTALLTDEVEPGTSEGSIVFGNGDEQITKTAYTLKELSPNTEYYARIKSVNGDKESDWVYLEDGTFKTCKEEQVLVTPSTDNGDIEEKSIRISWQPCKVDRIRIYTEDASYDETIELSEADIAFGSCIISGLTQGTRYTVEIYNGETMRGSIEVMTGEGEMLPITIGNVQTNSATLDWNYVGNVRANAYTLVEGTEYSTANPISFDGNSGLMLNSLNDYTTYTFALLNGTAVMGYKTFTTKRAIPAGYAVIEIGSEDDFITEVTKSITRNTVFKLASNADFTLKKMKDNGSGVDDIKIPSTSGINVIVWGEESDDSKAVLRLASALGIKGSFHTIELFNLEITTTVENANGRIFNIQDDSNTFTEMKIEACDILDGQVLFRVKHGEGKPSLGILTISNCIIGNFTKDGSLLNLSEEKSGTLKNINIKNSTIWNMAGKVIYAKNASDRTYTISGCTFYDAPNDGKAFFDDNVNSESTTIKISNTLFGGNQNIDSAIRNKNTVTAENVYSASDFTYGKNGWPASSTVMNIDKTSVELFPNAAAGDFTVAPKDYKKFGDPRWNN</sequence>
<dbReference type="PROSITE" id="PS50853">
    <property type="entry name" value="FN3"/>
    <property type="match status" value="1"/>
</dbReference>
<feature type="domain" description="Fibronectin type-III" evidence="3">
    <location>
        <begin position="47"/>
        <end position="150"/>
    </location>
</feature>
<dbReference type="EMBL" id="NFKE01000002">
    <property type="protein sequence ID" value="OUP35914.1"/>
    <property type="molecule type" value="Genomic_DNA"/>
</dbReference>
<dbReference type="InterPro" id="IPR033427">
    <property type="entry name" value="DUF5123"/>
</dbReference>